<evidence type="ECO:0008006" key="4">
    <source>
        <dbReference type="Google" id="ProtNLM"/>
    </source>
</evidence>
<name>A0A9Q0KG73_9MAGN</name>
<feature type="transmembrane region" description="Helical" evidence="1">
    <location>
        <begin position="16"/>
        <end position="33"/>
    </location>
</feature>
<evidence type="ECO:0000313" key="2">
    <source>
        <dbReference type="EMBL" id="KAJ4970068.1"/>
    </source>
</evidence>
<gene>
    <name evidence="2" type="ORF">NE237_003167</name>
</gene>
<evidence type="ECO:0000313" key="3">
    <source>
        <dbReference type="Proteomes" id="UP001141806"/>
    </source>
</evidence>
<dbReference type="AlphaFoldDB" id="A0A9Q0KG73"/>
<proteinExistence type="predicted"/>
<keyword evidence="3" id="KW-1185">Reference proteome</keyword>
<reference evidence="2" key="1">
    <citation type="journal article" date="2023" name="Plant J.">
        <title>The genome of the king protea, Protea cynaroides.</title>
        <authorList>
            <person name="Chang J."/>
            <person name="Duong T.A."/>
            <person name="Schoeman C."/>
            <person name="Ma X."/>
            <person name="Roodt D."/>
            <person name="Barker N."/>
            <person name="Li Z."/>
            <person name="Van de Peer Y."/>
            <person name="Mizrachi E."/>
        </authorList>
    </citation>
    <scope>NUCLEOTIDE SEQUENCE</scope>
    <source>
        <tissue evidence="2">Young leaves</tissue>
    </source>
</reference>
<comment type="caution">
    <text evidence="2">The sequence shown here is derived from an EMBL/GenBank/DDBJ whole genome shotgun (WGS) entry which is preliminary data.</text>
</comment>
<evidence type="ECO:0000256" key="1">
    <source>
        <dbReference type="SAM" id="Phobius"/>
    </source>
</evidence>
<sequence length="191" mass="22107">MSIINQTDRCINEFKLKNIAIVGFTFAMIFNLIHNKFDGKEGDLFSNHKLCITFSMYLMLVAGCISTTIKLYFALLPAWAELALTRTSIICVFEALFMMSSIVLFDKDPPHAWFILCIFPLIFFLSNPLKQLSDWGWFCFHWLRLEFEAGGFLLLRIKGKLQAFYGRFLLRDQFFGRSIGQSNETTNQPNV</sequence>
<keyword evidence="1" id="KW-1133">Transmembrane helix</keyword>
<protein>
    <recommendedName>
        <fullName evidence="4">Transmembrane protein</fullName>
    </recommendedName>
</protein>
<keyword evidence="1" id="KW-0472">Membrane</keyword>
<accession>A0A9Q0KG73</accession>
<organism evidence="2 3">
    <name type="scientific">Protea cynaroides</name>
    <dbReference type="NCBI Taxonomy" id="273540"/>
    <lineage>
        <taxon>Eukaryota</taxon>
        <taxon>Viridiplantae</taxon>
        <taxon>Streptophyta</taxon>
        <taxon>Embryophyta</taxon>
        <taxon>Tracheophyta</taxon>
        <taxon>Spermatophyta</taxon>
        <taxon>Magnoliopsida</taxon>
        <taxon>Proteales</taxon>
        <taxon>Proteaceae</taxon>
        <taxon>Protea</taxon>
    </lineage>
</organism>
<dbReference type="EMBL" id="JAMYWD010000005">
    <property type="protein sequence ID" value="KAJ4970068.1"/>
    <property type="molecule type" value="Genomic_DNA"/>
</dbReference>
<feature type="transmembrane region" description="Helical" evidence="1">
    <location>
        <begin position="54"/>
        <end position="75"/>
    </location>
</feature>
<feature type="transmembrane region" description="Helical" evidence="1">
    <location>
        <begin position="112"/>
        <end position="129"/>
    </location>
</feature>
<keyword evidence="1" id="KW-0812">Transmembrane</keyword>
<feature type="transmembrane region" description="Helical" evidence="1">
    <location>
        <begin position="87"/>
        <end position="105"/>
    </location>
</feature>
<dbReference type="Proteomes" id="UP001141806">
    <property type="component" value="Unassembled WGS sequence"/>
</dbReference>